<dbReference type="EMBL" id="LFWU01000150">
    <property type="protein sequence ID" value="KON29612.1"/>
    <property type="molecule type" value="Genomic_DNA"/>
</dbReference>
<dbReference type="Proteomes" id="UP000037237">
    <property type="component" value="Unassembled WGS sequence"/>
</dbReference>
<dbReference type="AlphaFoldDB" id="A0A0M0BM10"/>
<dbReference type="Pfam" id="PF02552">
    <property type="entry name" value="CO_dh"/>
    <property type="match status" value="1"/>
</dbReference>
<sequence>MNAIAEPWQTAEIAGPKKALVIMKPEVVAAMIKRAKHPVIIVGSLSTKTDKDSSKMIDYSIRLSNTLDIPMVATADTIKEFVKQGFEKATQMNAMDIGNRLKDSSWNGLDEKGPYDFALFMGLPYYMEFVILSGLKHFSKNLKTISLNRYYNPHASWSFPNLKVEEWIQTFETIIKYLGRK</sequence>
<proteinExistence type="predicted"/>
<dbReference type="NCBIfam" id="TIGR00315">
    <property type="entry name" value="cdhB"/>
    <property type="match status" value="1"/>
</dbReference>
<dbReference type="SUPFAM" id="SSF52467">
    <property type="entry name" value="DHS-like NAD/FAD-binding domain"/>
    <property type="match status" value="1"/>
</dbReference>
<evidence type="ECO:0000313" key="2">
    <source>
        <dbReference type="Proteomes" id="UP000037237"/>
    </source>
</evidence>
<gene>
    <name evidence="1" type="ORF">AC477_05695</name>
</gene>
<dbReference type="GO" id="GO:0019385">
    <property type="term" value="P:methanogenesis, from acetate"/>
    <property type="evidence" value="ECO:0007669"/>
    <property type="project" value="InterPro"/>
</dbReference>
<dbReference type="PIRSF" id="PIRSF006035">
    <property type="entry name" value="CO_dh_b_ACDS_e"/>
    <property type="match status" value="1"/>
</dbReference>
<dbReference type="InterPro" id="IPR029035">
    <property type="entry name" value="DHS-like_NAD/FAD-binding_dom"/>
</dbReference>
<reference evidence="1 2" key="1">
    <citation type="submission" date="2015-06" db="EMBL/GenBank/DDBJ databases">
        <title>New insights into the roles of widespread benthic archaea in carbon and nitrogen cycling.</title>
        <authorList>
            <person name="Lazar C.S."/>
            <person name="Baker B.J."/>
            <person name="Seitz K.W."/>
            <person name="Hyde A.S."/>
            <person name="Dick G.J."/>
            <person name="Hinrichs K.-U."/>
            <person name="Teske A.P."/>
        </authorList>
    </citation>
    <scope>NUCLEOTIDE SEQUENCE [LARGE SCALE GENOMIC DNA]</scope>
    <source>
        <strain evidence="1">SG8-32-1</strain>
    </source>
</reference>
<name>A0A0M0BM10_9ARCH</name>
<comment type="caution">
    <text evidence="1">The sequence shown here is derived from an EMBL/GenBank/DDBJ whole genome shotgun (WGS) entry which is preliminary data.</text>
</comment>
<accession>A0A0M0BM10</accession>
<organism evidence="1 2">
    <name type="scientific">miscellaneous Crenarchaeota group-1 archaeon SG8-32-1</name>
    <dbReference type="NCBI Taxonomy" id="1685124"/>
    <lineage>
        <taxon>Archaea</taxon>
        <taxon>Candidatus Bathyarchaeota</taxon>
        <taxon>MCG-1</taxon>
    </lineage>
</organism>
<dbReference type="InterPro" id="IPR003704">
    <property type="entry name" value="CdhB"/>
</dbReference>
<dbReference type="Gene3D" id="3.40.50.1220">
    <property type="entry name" value="TPP-binding domain"/>
    <property type="match status" value="1"/>
</dbReference>
<protein>
    <submittedName>
        <fullName evidence="1">Carbon monoxide dehydrogenase</fullName>
    </submittedName>
</protein>
<evidence type="ECO:0000313" key="1">
    <source>
        <dbReference type="EMBL" id="KON29612.1"/>
    </source>
</evidence>